<dbReference type="AlphaFoldDB" id="A0A9P1N6G1"/>
<name>A0A9P1N6G1_9PELO</name>
<dbReference type="PROSITE" id="PS00616">
    <property type="entry name" value="HIS_ACID_PHOSPHAT_1"/>
    <property type="match status" value="1"/>
</dbReference>
<dbReference type="PANTHER" id="PTHR11567">
    <property type="entry name" value="ACID PHOSPHATASE-RELATED"/>
    <property type="match status" value="1"/>
</dbReference>
<organism evidence="4 5">
    <name type="scientific">Caenorhabditis angaria</name>
    <dbReference type="NCBI Taxonomy" id="860376"/>
    <lineage>
        <taxon>Eukaryota</taxon>
        <taxon>Metazoa</taxon>
        <taxon>Ecdysozoa</taxon>
        <taxon>Nematoda</taxon>
        <taxon>Chromadorea</taxon>
        <taxon>Rhabditida</taxon>
        <taxon>Rhabditina</taxon>
        <taxon>Rhabditomorpha</taxon>
        <taxon>Rhabditoidea</taxon>
        <taxon>Rhabditidae</taxon>
        <taxon>Peloderinae</taxon>
        <taxon>Caenorhabditis</taxon>
    </lineage>
</organism>
<proteinExistence type="inferred from homology"/>
<evidence type="ECO:0000256" key="2">
    <source>
        <dbReference type="ARBA" id="ARBA00005375"/>
    </source>
</evidence>
<dbReference type="CDD" id="cd07061">
    <property type="entry name" value="HP_HAP_like"/>
    <property type="match status" value="1"/>
</dbReference>
<dbReference type="GO" id="GO:0003993">
    <property type="term" value="F:acid phosphatase activity"/>
    <property type="evidence" value="ECO:0007669"/>
    <property type="project" value="UniProtKB-EC"/>
</dbReference>
<comment type="caution">
    <text evidence="4">The sequence shown here is derived from an EMBL/GenBank/DDBJ whole genome shotgun (WGS) entry which is preliminary data.</text>
</comment>
<feature type="chain" id="PRO_5040208145" evidence="3">
    <location>
        <begin position="19"/>
        <end position="401"/>
    </location>
</feature>
<comment type="catalytic activity">
    <reaction evidence="1">
        <text>a phosphate monoester + H2O = an alcohol + phosphate</text>
        <dbReference type="Rhea" id="RHEA:15017"/>
        <dbReference type="ChEBI" id="CHEBI:15377"/>
        <dbReference type="ChEBI" id="CHEBI:30879"/>
        <dbReference type="ChEBI" id="CHEBI:43474"/>
        <dbReference type="ChEBI" id="CHEBI:67140"/>
        <dbReference type="EC" id="3.1.3.2"/>
    </reaction>
</comment>
<feature type="signal peptide" evidence="3">
    <location>
        <begin position="1"/>
        <end position="18"/>
    </location>
</feature>
<protein>
    <submittedName>
        <fullName evidence="4">Uncharacterized protein</fullName>
    </submittedName>
</protein>
<evidence type="ECO:0000313" key="5">
    <source>
        <dbReference type="Proteomes" id="UP001152747"/>
    </source>
</evidence>
<keyword evidence="5" id="KW-1185">Reference proteome</keyword>
<dbReference type="InterPro" id="IPR033379">
    <property type="entry name" value="Acid_Pase_AS"/>
</dbReference>
<dbReference type="Gene3D" id="3.40.50.1240">
    <property type="entry name" value="Phosphoglycerate mutase-like"/>
    <property type="match status" value="1"/>
</dbReference>
<evidence type="ECO:0000256" key="3">
    <source>
        <dbReference type="SAM" id="SignalP"/>
    </source>
</evidence>
<accession>A0A9P1N6G1</accession>
<evidence type="ECO:0000256" key="1">
    <source>
        <dbReference type="ARBA" id="ARBA00000032"/>
    </source>
</evidence>
<dbReference type="SUPFAM" id="SSF53254">
    <property type="entry name" value="Phosphoglycerate mutase-like"/>
    <property type="match status" value="1"/>
</dbReference>
<dbReference type="EMBL" id="CANHGI010000005">
    <property type="protein sequence ID" value="CAI5451614.1"/>
    <property type="molecule type" value="Genomic_DNA"/>
</dbReference>
<comment type="similarity">
    <text evidence="2">Belongs to the histidine acid phosphatase family.</text>
</comment>
<keyword evidence="3" id="KW-0732">Signal</keyword>
<dbReference type="InterPro" id="IPR000560">
    <property type="entry name" value="His_Pase_clade-2"/>
</dbReference>
<sequence>MKILSFFILQILFHFVSAQKKLIFAQAIFRHGARAPSAGFSSSKAAAKFPRGLGELSDQGYENSHKLGILLKKRYVDTGFLDKNLKPSEMLWRSVLVNRCLATAATVGAAMFGDFEKHLHTPIYTASKKTETLLNHNVDTCYREQELLKEMCPGYVHGSYKSWTLFETFIAKCSGITEHPALRKVLFEDLEAYINEYKNGIPLPDYLEEDKEELFKLFTSNSHKYMGIGDFRNENMIRIKFGHILRTLQLNIKEAWECNKNNNNEECKKFKFYSSQDWILLGLLESFGILEFTMRKEMPNYNTMLLFELWEDGNQPFVKVYYKKEEASENLIDVTEKVVNCAGNQEFCNFDKFMDCCSDLWDDGEKACKAKNLKKIRSSIKAAGKNNTTNENDNVRFVGHE</sequence>
<gene>
    <name evidence="4" type="ORF">CAMP_LOCUS14251</name>
</gene>
<dbReference type="Proteomes" id="UP001152747">
    <property type="component" value="Unassembled WGS sequence"/>
</dbReference>
<reference evidence="4" key="1">
    <citation type="submission" date="2022-11" db="EMBL/GenBank/DDBJ databases">
        <authorList>
            <person name="Kikuchi T."/>
        </authorList>
    </citation>
    <scope>NUCLEOTIDE SEQUENCE</scope>
    <source>
        <strain evidence="4">PS1010</strain>
    </source>
</reference>
<dbReference type="Pfam" id="PF00328">
    <property type="entry name" value="His_Phos_2"/>
    <property type="match status" value="1"/>
</dbReference>
<evidence type="ECO:0000313" key="4">
    <source>
        <dbReference type="EMBL" id="CAI5451614.1"/>
    </source>
</evidence>
<dbReference type="InterPro" id="IPR029033">
    <property type="entry name" value="His_PPase_superfam"/>
</dbReference>
<dbReference type="InterPro" id="IPR050645">
    <property type="entry name" value="Histidine_acid_phosphatase"/>
</dbReference>
<dbReference type="OrthoDB" id="10257284at2759"/>
<dbReference type="PANTHER" id="PTHR11567:SF172">
    <property type="entry name" value="ACID PHOSPHATASE FAMILY"/>
    <property type="match status" value="1"/>
</dbReference>